<dbReference type="RefSeq" id="WP_025078587.1">
    <property type="nucleotide sequence ID" value="NZ_BAKO01000019.1"/>
</dbReference>
<dbReference type="Gene3D" id="3.30.1380.10">
    <property type="match status" value="1"/>
</dbReference>
<dbReference type="eggNOG" id="COG3108">
    <property type="taxonomic scope" value="Bacteria"/>
</dbReference>
<reference evidence="2 4" key="1">
    <citation type="submission" date="2015-07" db="EMBL/GenBank/DDBJ databases">
        <authorList>
            <person name="Noorani M."/>
        </authorList>
    </citation>
    <scope>NUCLEOTIDE SEQUENCE [LARGE SCALE GENOMIC DNA]</scope>
    <source>
        <strain evidence="2 4">W1435</strain>
    </source>
</reference>
<protein>
    <submittedName>
        <fullName evidence="2">Peptidase M15</fullName>
    </submittedName>
</protein>
<dbReference type="Pfam" id="PF08291">
    <property type="entry name" value="Peptidase_M15_3"/>
    <property type="match status" value="1"/>
</dbReference>
<sequence length="161" mass="18420">MTNETKSTDLDYEERLSPHFTVGEMLRSGVAVMLRIKNVPATEPEEGKPSRDEVMANLRALCTCVLEPLRRRVGRVIVSSGYRCEAVNRAVHGAVHSQHLRGEAADIHVTGLEMCRKYAAVLRRTDFDQMILEPQNSVLKRWIHISYRRDEKNRHQILGEV</sequence>
<reference evidence="3 5" key="2">
    <citation type="submission" date="2021-03" db="EMBL/GenBank/DDBJ databases">
        <title>Human Oral Microbial Genomes.</title>
        <authorList>
            <person name="Johnston C.D."/>
            <person name="Chen T."/>
            <person name="Dewhirst F.E."/>
        </authorList>
    </citation>
    <scope>NUCLEOTIDE SEQUENCE [LARGE SCALE GENOMIC DNA]</scope>
    <source>
        <strain evidence="3 5">W1435</strain>
    </source>
</reference>
<dbReference type="SUPFAM" id="SSF55166">
    <property type="entry name" value="Hedgehog/DD-peptidase"/>
    <property type="match status" value="1"/>
</dbReference>
<dbReference type="Proteomes" id="UP000682005">
    <property type="component" value="Chromosome 2"/>
</dbReference>
<organism evidence="2 4">
    <name type="scientific">Prevotella fusca JCM 17724</name>
    <dbReference type="NCBI Taxonomy" id="1236517"/>
    <lineage>
        <taxon>Bacteria</taxon>
        <taxon>Pseudomonadati</taxon>
        <taxon>Bacteroidota</taxon>
        <taxon>Bacteroidia</taxon>
        <taxon>Bacteroidales</taxon>
        <taxon>Prevotellaceae</taxon>
        <taxon>Prevotella</taxon>
    </lineage>
</organism>
<evidence type="ECO:0000313" key="5">
    <source>
        <dbReference type="Proteomes" id="UP000682005"/>
    </source>
</evidence>
<gene>
    <name evidence="2" type="ORF">ADJ77_11970</name>
    <name evidence="3" type="ORF">J5A51_02200</name>
</gene>
<dbReference type="InterPro" id="IPR009045">
    <property type="entry name" value="Zn_M74/Hedgehog-like"/>
</dbReference>
<proteinExistence type="predicted"/>
<evidence type="ECO:0000259" key="1">
    <source>
        <dbReference type="Pfam" id="PF08291"/>
    </source>
</evidence>
<keyword evidence="5" id="KW-1185">Reference proteome</keyword>
<evidence type="ECO:0000313" key="3">
    <source>
        <dbReference type="EMBL" id="QUB86098.1"/>
    </source>
</evidence>
<dbReference type="Proteomes" id="UP000060345">
    <property type="component" value="Chromosome 2"/>
</dbReference>
<dbReference type="EMBL" id="CP012075">
    <property type="protein sequence ID" value="AKU70717.1"/>
    <property type="molecule type" value="Genomic_DNA"/>
</dbReference>
<dbReference type="KEGG" id="pfus:ADJ77_11970"/>
<accession>A0A0K1NNQ7</accession>
<dbReference type="STRING" id="1236517.ADJ77_11970"/>
<evidence type="ECO:0000313" key="4">
    <source>
        <dbReference type="Proteomes" id="UP000060345"/>
    </source>
</evidence>
<dbReference type="InterPro" id="IPR013230">
    <property type="entry name" value="Peptidase_M15A_C"/>
</dbReference>
<dbReference type="AlphaFoldDB" id="A0A0K1NNQ7"/>
<dbReference type="EMBL" id="CP072369">
    <property type="protein sequence ID" value="QUB86098.1"/>
    <property type="molecule type" value="Genomic_DNA"/>
</dbReference>
<dbReference type="OrthoDB" id="5242612at2"/>
<evidence type="ECO:0000313" key="2">
    <source>
        <dbReference type="EMBL" id="AKU70717.1"/>
    </source>
</evidence>
<name>A0A0K1NNQ7_9BACT</name>
<feature type="domain" description="Peptidase M15A C-terminal" evidence="1">
    <location>
        <begin position="63"/>
        <end position="145"/>
    </location>
</feature>